<feature type="transmembrane region" description="Helical" evidence="11">
    <location>
        <begin position="381"/>
        <end position="402"/>
    </location>
</feature>
<dbReference type="SMART" id="SM00116">
    <property type="entry name" value="CBS"/>
    <property type="match status" value="2"/>
</dbReference>
<dbReference type="Pfam" id="PF00571">
    <property type="entry name" value="CBS"/>
    <property type="match status" value="2"/>
</dbReference>
<feature type="domain" description="CBS" evidence="12">
    <location>
        <begin position="502"/>
        <end position="557"/>
    </location>
</feature>
<keyword evidence="9" id="KW-0407">Ion channel</keyword>
<reference evidence="13" key="2">
    <citation type="journal article" date="2014" name="ISME J.">
        <title>Microbial stratification in low pH oxic and suboxic macroscopic growths along an acid mine drainage.</title>
        <authorList>
            <person name="Mendez-Garcia C."/>
            <person name="Mesa V."/>
            <person name="Sprenger R.R."/>
            <person name="Richter M."/>
            <person name="Diez M.S."/>
            <person name="Solano J."/>
            <person name="Bargiela R."/>
            <person name="Golyshina O.V."/>
            <person name="Manteca A."/>
            <person name="Ramos J.L."/>
            <person name="Gallego J.R."/>
            <person name="Llorente I."/>
            <person name="Martins Dos Santos V.A."/>
            <person name="Jensen O.N."/>
            <person name="Pelaez A.I."/>
            <person name="Sanchez J."/>
            <person name="Ferrer M."/>
        </authorList>
    </citation>
    <scope>NUCLEOTIDE SEQUENCE</scope>
</reference>
<dbReference type="GO" id="GO:0034707">
    <property type="term" value="C:chloride channel complex"/>
    <property type="evidence" value="ECO:0007669"/>
    <property type="project" value="UniProtKB-KW"/>
</dbReference>
<dbReference type="AlphaFoldDB" id="T1BWJ6"/>
<dbReference type="CDD" id="cd02205">
    <property type="entry name" value="CBS_pair_SF"/>
    <property type="match status" value="1"/>
</dbReference>
<feature type="transmembrane region" description="Helical" evidence="11">
    <location>
        <begin position="307"/>
        <end position="324"/>
    </location>
</feature>
<evidence type="ECO:0000256" key="4">
    <source>
        <dbReference type="ARBA" id="ARBA00022989"/>
    </source>
</evidence>
<evidence type="ECO:0000256" key="11">
    <source>
        <dbReference type="SAM" id="Phobius"/>
    </source>
</evidence>
<evidence type="ECO:0000256" key="1">
    <source>
        <dbReference type="ARBA" id="ARBA00004141"/>
    </source>
</evidence>
<dbReference type="EMBL" id="AUZY01001665">
    <property type="protein sequence ID" value="EQD74262.1"/>
    <property type="molecule type" value="Genomic_DNA"/>
</dbReference>
<keyword evidence="5" id="KW-0406">Ion transport</keyword>
<feature type="transmembrane region" description="Helical" evidence="11">
    <location>
        <begin position="409"/>
        <end position="430"/>
    </location>
</feature>
<dbReference type="InterPro" id="IPR014743">
    <property type="entry name" value="Cl-channel_core"/>
</dbReference>
<dbReference type="InterPro" id="IPR001807">
    <property type="entry name" value="ClC"/>
</dbReference>
<dbReference type="PROSITE" id="PS51371">
    <property type="entry name" value="CBS"/>
    <property type="match status" value="2"/>
</dbReference>
<reference evidence="13" key="1">
    <citation type="submission" date="2013-08" db="EMBL/GenBank/DDBJ databases">
        <authorList>
            <person name="Mendez C."/>
            <person name="Richter M."/>
            <person name="Ferrer M."/>
            <person name="Sanchez J."/>
        </authorList>
    </citation>
    <scope>NUCLEOTIDE SEQUENCE</scope>
</reference>
<feature type="region of interest" description="Disordered" evidence="10">
    <location>
        <begin position="1"/>
        <end position="20"/>
    </location>
</feature>
<dbReference type="InterPro" id="IPR046342">
    <property type="entry name" value="CBS_dom_sf"/>
</dbReference>
<feature type="transmembrane region" description="Helical" evidence="11">
    <location>
        <begin position="267"/>
        <end position="286"/>
    </location>
</feature>
<dbReference type="Gene3D" id="1.10.3080.10">
    <property type="entry name" value="Clc chloride channel"/>
    <property type="match status" value="1"/>
</dbReference>
<evidence type="ECO:0000256" key="7">
    <source>
        <dbReference type="ARBA" id="ARBA00023173"/>
    </source>
</evidence>
<keyword evidence="4 11" id="KW-1133">Transmembrane helix</keyword>
<comment type="caution">
    <text evidence="13">The sequence shown here is derived from an EMBL/GenBank/DDBJ whole genome shotgun (WGS) entry which is preliminary data.</text>
</comment>
<comment type="subcellular location">
    <subcellularLocation>
        <location evidence="1">Membrane</location>
        <topology evidence="1">Multi-pass membrane protein</topology>
    </subcellularLocation>
</comment>
<accession>T1BWJ6</accession>
<dbReference type="CDD" id="cd00400">
    <property type="entry name" value="Voltage_gated_ClC"/>
    <property type="match status" value="1"/>
</dbReference>
<dbReference type="SUPFAM" id="SSF54631">
    <property type="entry name" value="CBS-domain pair"/>
    <property type="match status" value="1"/>
</dbReference>
<dbReference type="InterPro" id="IPR050368">
    <property type="entry name" value="ClC-type_chloride_channel"/>
</dbReference>
<feature type="transmembrane region" description="Helical" evidence="11">
    <location>
        <begin position="355"/>
        <end position="375"/>
    </location>
</feature>
<sequence length="621" mass="65207">MTSAGTDPQPPAPEDPPASKGWKAWAHSFTDTRALYRWALIGITVGVIAGFVALAFYYALQLASDSMLGGLLGINLPTNGSAPGASFSWSTDPSTFFILPLLLIAGGLAVGLLVTNLAPETGGHGTDQAIRAFHRGRGAVRARVPPIKFLVSVLTLGTGGSGGREGPTAQIGSGLATFLAHPLGLTTRERRIAMMVGVGAGIGAIFKAPFGAALLSAEILYLSDFEPDVIMPSILGSVISYSIFGSVEGFGPEFATPAGLGWSPDQLPLYAILGVVCGLLGILYVVTFHRTHRAFDRVNAPTWARPAIGVAIVGALFVGLYYLVPQESHLLAVGGIGIGYGIVQWLLFQGSLPILVLVLLVGLIFVKIVATSLTVGSGGSAGLFGPGIVIGALIGFSVSGFTDQLVPSFAVTGDSAAFAIIGMMAFFGSVSRAPVAVILMVVEMTGSESLIVPAMIAIFIAYYVNARHNLYTEQVENRLASPAHTTEYFAEFLKHVPSSAAMRTDVPCAAPTASVEEAHRALGRSDVSVVAVIDHDRLVGEVRLADVLDVPLRERALETVQRIARENYPVVHPASTLLDTLGRMDAENADAILVVDPDDPHHLLGVVTRESITNFQRSPRA</sequence>
<protein>
    <submittedName>
        <fullName evidence="13">Cl-channel, voltage-gated family protein</fullName>
    </submittedName>
</protein>
<evidence type="ECO:0000256" key="3">
    <source>
        <dbReference type="ARBA" id="ARBA00022692"/>
    </source>
</evidence>
<evidence type="ECO:0000256" key="5">
    <source>
        <dbReference type="ARBA" id="ARBA00023065"/>
    </source>
</evidence>
<feature type="transmembrane region" description="Helical" evidence="11">
    <location>
        <begin position="35"/>
        <end position="60"/>
    </location>
</feature>
<dbReference type="PANTHER" id="PTHR43427">
    <property type="entry name" value="CHLORIDE CHANNEL PROTEIN CLC-E"/>
    <property type="match status" value="1"/>
</dbReference>
<proteinExistence type="predicted"/>
<evidence type="ECO:0000256" key="10">
    <source>
        <dbReference type="SAM" id="MobiDB-lite"/>
    </source>
</evidence>
<dbReference type="PANTHER" id="PTHR43427:SF6">
    <property type="entry name" value="CHLORIDE CHANNEL PROTEIN CLC-E"/>
    <property type="match status" value="1"/>
</dbReference>
<keyword evidence="2" id="KW-0813">Transport</keyword>
<keyword evidence="3 11" id="KW-0812">Transmembrane</keyword>
<keyword evidence="7" id="KW-0869">Chloride channel</keyword>
<feature type="domain" description="CBS" evidence="12">
    <location>
        <begin position="563"/>
        <end position="621"/>
    </location>
</feature>
<evidence type="ECO:0000256" key="6">
    <source>
        <dbReference type="ARBA" id="ARBA00023136"/>
    </source>
</evidence>
<organism evidence="13">
    <name type="scientific">mine drainage metagenome</name>
    <dbReference type="NCBI Taxonomy" id="410659"/>
    <lineage>
        <taxon>unclassified sequences</taxon>
        <taxon>metagenomes</taxon>
        <taxon>ecological metagenomes</taxon>
    </lineage>
</organism>
<feature type="transmembrane region" description="Helical" evidence="11">
    <location>
        <begin position="330"/>
        <end position="348"/>
    </location>
</feature>
<dbReference type="InterPro" id="IPR000644">
    <property type="entry name" value="CBS_dom"/>
</dbReference>
<dbReference type="GO" id="GO:0005254">
    <property type="term" value="F:chloride channel activity"/>
    <property type="evidence" value="ECO:0007669"/>
    <property type="project" value="UniProtKB-KW"/>
</dbReference>
<evidence type="ECO:0000256" key="2">
    <source>
        <dbReference type="ARBA" id="ARBA00022448"/>
    </source>
</evidence>
<keyword evidence="6 11" id="KW-0472">Membrane</keyword>
<dbReference type="Pfam" id="PF00654">
    <property type="entry name" value="Voltage_CLC"/>
    <property type="match status" value="1"/>
</dbReference>
<dbReference type="PRINTS" id="PR00762">
    <property type="entry name" value="CLCHANNEL"/>
</dbReference>
<dbReference type="Gene3D" id="3.10.580.10">
    <property type="entry name" value="CBS-domain"/>
    <property type="match status" value="1"/>
</dbReference>
<evidence type="ECO:0000259" key="12">
    <source>
        <dbReference type="PROSITE" id="PS51371"/>
    </source>
</evidence>
<name>T1BWJ6_9ZZZZ</name>
<evidence type="ECO:0000313" key="13">
    <source>
        <dbReference type="EMBL" id="EQD74262.1"/>
    </source>
</evidence>
<evidence type="ECO:0000256" key="9">
    <source>
        <dbReference type="ARBA" id="ARBA00023303"/>
    </source>
</evidence>
<gene>
    <name evidence="13" type="ORF">B1B_02768</name>
</gene>
<keyword evidence="8" id="KW-0868">Chloride</keyword>
<evidence type="ECO:0000256" key="8">
    <source>
        <dbReference type="ARBA" id="ARBA00023214"/>
    </source>
</evidence>
<dbReference type="SUPFAM" id="SSF81340">
    <property type="entry name" value="Clc chloride channel"/>
    <property type="match status" value="1"/>
</dbReference>
<feature type="transmembrane region" description="Helical" evidence="11">
    <location>
        <begin position="192"/>
        <end position="217"/>
    </location>
</feature>
<feature type="transmembrane region" description="Helical" evidence="11">
    <location>
        <begin position="96"/>
        <end position="118"/>
    </location>
</feature>
<feature type="transmembrane region" description="Helical" evidence="11">
    <location>
        <begin position="436"/>
        <end position="464"/>
    </location>
</feature>